<comment type="similarity">
    <text evidence="1">Belongs to the leucine-binding protein family.</text>
</comment>
<evidence type="ECO:0000256" key="4">
    <source>
        <dbReference type="ARBA" id="ARBA00022970"/>
    </source>
</evidence>
<dbReference type="SUPFAM" id="SSF53822">
    <property type="entry name" value="Periplasmic binding protein-like I"/>
    <property type="match status" value="1"/>
</dbReference>
<keyword evidence="2" id="KW-0813">Transport</keyword>
<evidence type="ECO:0000313" key="6">
    <source>
        <dbReference type="EMBL" id="UFP94461.1"/>
    </source>
</evidence>
<protein>
    <submittedName>
        <fullName evidence="6">Branched-chain amino acid ABC transporter substrate-binding protein</fullName>
    </submittedName>
</protein>
<keyword evidence="3" id="KW-0732">Signal</keyword>
<dbReference type="PROSITE" id="PS51257">
    <property type="entry name" value="PROKAR_LIPOPROTEIN"/>
    <property type="match status" value="1"/>
</dbReference>
<name>A0ABY3PLC7_9CYAN</name>
<reference evidence="6 7" key="1">
    <citation type="journal article" date="2021" name="Genome Biol. Evol.">
        <title>Complete Genome Sequencing of a Novel Gloeobacter Species from a Waterfall Cave in Mexico.</title>
        <authorList>
            <person name="Saw J.H."/>
            <person name="Cardona T."/>
            <person name="Montejano G."/>
        </authorList>
    </citation>
    <scope>NUCLEOTIDE SEQUENCE [LARGE SCALE GENOMIC DNA]</scope>
    <source>
        <strain evidence="6">MG652769</strain>
    </source>
</reference>
<proteinExistence type="inferred from homology"/>
<evidence type="ECO:0000256" key="2">
    <source>
        <dbReference type="ARBA" id="ARBA00022448"/>
    </source>
</evidence>
<dbReference type="CDD" id="cd06342">
    <property type="entry name" value="PBP1_ABC_LIVBP-like"/>
    <property type="match status" value="1"/>
</dbReference>
<dbReference type="PANTHER" id="PTHR47151:SF2">
    <property type="entry name" value="AMINO ACID BINDING PROTEIN"/>
    <property type="match status" value="1"/>
</dbReference>
<evidence type="ECO:0000259" key="5">
    <source>
        <dbReference type="Pfam" id="PF13458"/>
    </source>
</evidence>
<accession>A0ABY3PLC7</accession>
<dbReference type="EMBL" id="CP063845">
    <property type="protein sequence ID" value="UFP94461.1"/>
    <property type="molecule type" value="Genomic_DNA"/>
</dbReference>
<evidence type="ECO:0000256" key="1">
    <source>
        <dbReference type="ARBA" id="ARBA00010062"/>
    </source>
</evidence>
<organism evidence="6 7">
    <name type="scientific">Gloeobacter morelensis MG652769</name>
    <dbReference type="NCBI Taxonomy" id="2781736"/>
    <lineage>
        <taxon>Bacteria</taxon>
        <taxon>Bacillati</taxon>
        <taxon>Cyanobacteriota</taxon>
        <taxon>Cyanophyceae</taxon>
        <taxon>Gloeobacterales</taxon>
        <taxon>Gloeobacteraceae</taxon>
        <taxon>Gloeobacter</taxon>
        <taxon>Gloeobacter morelensis</taxon>
    </lineage>
</organism>
<dbReference type="Gene3D" id="3.40.50.2300">
    <property type="match status" value="2"/>
</dbReference>
<keyword evidence="4" id="KW-0029">Amino-acid transport</keyword>
<dbReference type="PRINTS" id="PR00337">
    <property type="entry name" value="LEUILEVALBP"/>
</dbReference>
<evidence type="ECO:0000313" key="7">
    <source>
        <dbReference type="Proteomes" id="UP001054846"/>
    </source>
</evidence>
<dbReference type="InterPro" id="IPR000709">
    <property type="entry name" value="Leu_Ile_Val-bd"/>
</dbReference>
<keyword evidence="7" id="KW-1185">Reference proteome</keyword>
<dbReference type="PANTHER" id="PTHR47151">
    <property type="entry name" value="LEU/ILE/VAL-BINDING ABC TRANSPORTER SUBUNIT"/>
    <property type="match status" value="1"/>
</dbReference>
<dbReference type="InterPro" id="IPR028082">
    <property type="entry name" value="Peripla_BP_I"/>
</dbReference>
<dbReference type="Proteomes" id="UP001054846">
    <property type="component" value="Chromosome"/>
</dbReference>
<evidence type="ECO:0000256" key="3">
    <source>
        <dbReference type="ARBA" id="ARBA00022729"/>
    </source>
</evidence>
<dbReference type="Pfam" id="PF13458">
    <property type="entry name" value="Peripla_BP_6"/>
    <property type="match status" value="1"/>
</dbReference>
<gene>
    <name evidence="6" type="ORF">ISF26_22410</name>
</gene>
<dbReference type="RefSeq" id="WP_230841515.1">
    <property type="nucleotide sequence ID" value="NZ_CP063845.1"/>
</dbReference>
<feature type="domain" description="Leucine-binding protein" evidence="5">
    <location>
        <begin position="25"/>
        <end position="360"/>
    </location>
</feature>
<sequence length="367" mass="39084">MKRREFAAGAALLTLLGACGSSDKVYIGVAGPLSGPQTVQGEYILKAVELAVEQVNAKGGVKGKQIEVVTGDDQAKPLDATSVARKLASTEGVMGVVGHFNSGCSIPASSIYNQGNLVMITPGSTNPALTENGLKNVYRIVGRDDQQGAVDGDFALKSLQTQRVAILHDKTPYGQGLASFFRETVEKGGVEVTFFEGITQGDRDFRAVLTRIKGIDPDTIFYGGVFVEAGLVVSQARELGIKSRFISGDGTKEQSFIDIVGKNASDIYISGPALVSNATFVDAYMDKYNNEEPGPFSPYAYDAARILIAAMESAPELTREAVAAEVRKLKNFPGLAGSITFDAKGDRDKAPFDIFVIKDGEFVPYKA</sequence>
<dbReference type="InterPro" id="IPR028081">
    <property type="entry name" value="Leu-bd"/>
</dbReference>